<accession>A0A8J2KTG2</accession>
<dbReference type="AlphaFoldDB" id="A0A8J2KTG2"/>
<evidence type="ECO:0000256" key="1">
    <source>
        <dbReference type="SAM" id="MobiDB-lite"/>
    </source>
</evidence>
<feature type="non-terminal residue" evidence="2">
    <location>
        <position position="1"/>
    </location>
</feature>
<evidence type="ECO:0000313" key="3">
    <source>
        <dbReference type="Proteomes" id="UP000708208"/>
    </source>
</evidence>
<gene>
    <name evidence="2" type="ORF">AFUS01_LOCUS19675</name>
</gene>
<proteinExistence type="predicted"/>
<organism evidence="2 3">
    <name type="scientific">Allacma fusca</name>
    <dbReference type="NCBI Taxonomy" id="39272"/>
    <lineage>
        <taxon>Eukaryota</taxon>
        <taxon>Metazoa</taxon>
        <taxon>Ecdysozoa</taxon>
        <taxon>Arthropoda</taxon>
        <taxon>Hexapoda</taxon>
        <taxon>Collembola</taxon>
        <taxon>Symphypleona</taxon>
        <taxon>Sminthuridae</taxon>
        <taxon>Allacma</taxon>
    </lineage>
</organism>
<dbReference type="EMBL" id="CAJVCH010205262">
    <property type="protein sequence ID" value="CAG7731066.1"/>
    <property type="molecule type" value="Genomic_DNA"/>
</dbReference>
<protein>
    <submittedName>
        <fullName evidence="2">Uncharacterized protein</fullName>
    </submittedName>
</protein>
<dbReference type="Proteomes" id="UP000708208">
    <property type="component" value="Unassembled WGS sequence"/>
</dbReference>
<name>A0A8J2KTG2_9HEXA</name>
<reference evidence="2" key="1">
    <citation type="submission" date="2021-06" db="EMBL/GenBank/DDBJ databases">
        <authorList>
            <person name="Hodson N. C."/>
            <person name="Mongue J. A."/>
            <person name="Jaron S. K."/>
        </authorList>
    </citation>
    <scope>NUCLEOTIDE SEQUENCE</scope>
</reference>
<evidence type="ECO:0000313" key="2">
    <source>
        <dbReference type="EMBL" id="CAG7731066.1"/>
    </source>
</evidence>
<keyword evidence="3" id="KW-1185">Reference proteome</keyword>
<comment type="caution">
    <text evidence="2">The sequence shown here is derived from an EMBL/GenBank/DDBJ whole genome shotgun (WGS) entry which is preliminary data.</text>
</comment>
<feature type="region of interest" description="Disordered" evidence="1">
    <location>
        <begin position="1"/>
        <end position="51"/>
    </location>
</feature>
<sequence length="126" mass="14301">MEDIHEGGASPGEEPKPKRRQPIKVAEGQNQHKESQGPHAGETASPKEEDEVRFLEENGHFMVTKQGKQAFINTSMKPDHPVGMQEVAEMLSDPFLMEMDIKNIDGMKNKWHKIIITFHGSQIREQ</sequence>